<evidence type="ECO:0000256" key="2">
    <source>
        <dbReference type="ARBA" id="ARBA00022475"/>
    </source>
</evidence>
<feature type="transmembrane region" description="Helical" evidence="6">
    <location>
        <begin position="36"/>
        <end position="63"/>
    </location>
</feature>
<comment type="caution">
    <text evidence="7">The sequence shown here is derived from an EMBL/GenBank/DDBJ whole genome shotgun (WGS) entry which is preliminary data.</text>
</comment>
<keyword evidence="4 6" id="KW-1133">Transmembrane helix</keyword>
<evidence type="ECO:0000313" key="7">
    <source>
        <dbReference type="EMBL" id="CAH1215194.1"/>
    </source>
</evidence>
<evidence type="ECO:0000313" key="8">
    <source>
        <dbReference type="Proteomes" id="UP000838686"/>
    </source>
</evidence>
<evidence type="ECO:0000256" key="3">
    <source>
        <dbReference type="ARBA" id="ARBA00022692"/>
    </source>
</evidence>
<keyword evidence="2" id="KW-1003">Cell membrane</keyword>
<evidence type="ECO:0000256" key="1">
    <source>
        <dbReference type="ARBA" id="ARBA00004651"/>
    </source>
</evidence>
<dbReference type="InterPro" id="IPR001123">
    <property type="entry name" value="LeuE-type"/>
</dbReference>
<feature type="transmembrane region" description="Helical" evidence="6">
    <location>
        <begin position="6"/>
        <end position="24"/>
    </location>
</feature>
<accession>A0ABM9CL70</accession>
<keyword evidence="5 6" id="KW-0472">Membrane</keyword>
<comment type="subcellular location">
    <subcellularLocation>
        <location evidence="1">Cell membrane</location>
        <topology evidence="1">Multi-pass membrane protein</topology>
    </subcellularLocation>
</comment>
<evidence type="ECO:0000256" key="5">
    <source>
        <dbReference type="ARBA" id="ARBA00023136"/>
    </source>
</evidence>
<dbReference type="RefSeq" id="WP_236344246.1">
    <property type="nucleotide sequence ID" value="NZ_CAKMMF010000024.1"/>
</dbReference>
<evidence type="ECO:0008006" key="9">
    <source>
        <dbReference type="Google" id="ProtNLM"/>
    </source>
</evidence>
<feature type="transmembrane region" description="Helical" evidence="6">
    <location>
        <begin position="145"/>
        <end position="167"/>
    </location>
</feature>
<keyword evidence="3 6" id="KW-0812">Transmembrane</keyword>
<feature type="transmembrane region" description="Helical" evidence="6">
    <location>
        <begin position="108"/>
        <end position="133"/>
    </location>
</feature>
<evidence type="ECO:0000256" key="4">
    <source>
        <dbReference type="ARBA" id="ARBA00022989"/>
    </source>
</evidence>
<proteinExistence type="predicted"/>
<name>A0ABM9CL70_9BACL</name>
<keyword evidence="8" id="KW-1185">Reference proteome</keyword>
<dbReference type="EMBL" id="CAKMMF010000024">
    <property type="protein sequence ID" value="CAH1215194.1"/>
    <property type="molecule type" value="Genomic_DNA"/>
</dbReference>
<dbReference type="Pfam" id="PF01810">
    <property type="entry name" value="LysE"/>
    <property type="match status" value="1"/>
</dbReference>
<sequence length="202" mass="21471">MLIKGIMIGVAIAAPVGPIGLLCMKRTINQGKLFGIVSGLGAATADALYGILAAVGFGVLMQLLLEQRVWISLIGGLFLCYLGYQALKSKPNQNGEAEAGLSGRLSGAYFTTFVLTIINPVTIVSFLGIFAGISAADTRIWEGMTLVLGIFLGSLLWWLLLCTIVGFIRQMISANVMLWINRGSGIVLLLFGAVSIVGIFRM</sequence>
<organism evidence="7 8">
    <name type="scientific">Paenibacillus plantiphilus</name>
    <dbReference type="NCBI Taxonomy" id="2905650"/>
    <lineage>
        <taxon>Bacteria</taxon>
        <taxon>Bacillati</taxon>
        <taxon>Bacillota</taxon>
        <taxon>Bacilli</taxon>
        <taxon>Bacillales</taxon>
        <taxon>Paenibacillaceae</taxon>
        <taxon>Paenibacillus</taxon>
    </lineage>
</organism>
<reference evidence="7" key="1">
    <citation type="submission" date="2022-01" db="EMBL/GenBank/DDBJ databases">
        <authorList>
            <person name="Criscuolo A."/>
        </authorList>
    </citation>
    <scope>NUCLEOTIDE SEQUENCE</scope>
    <source>
        <strain evidence="7">CIP111893</strain>
    </source>
</reference>
<dbReference type="Proteomes" id="UP000838686">
    <property type="component" value="Unassembled WGS sequence"/>
</dbReference>
<protein>
    <recommendedName>
        <fullName evidence="9">Lysine transporter LysE</fullName>
    </recommendedName>
</protein>
<gene>
    <name evidence="7" type="ORF">PAECIP111893_03891</name>
</gene>
<feature type="transmembrane region" description="Helical" evidence="6">
    <location>
        <begin position="179"/>
        <end position="200"/>
    </location>
</feature>
<feature type="transmembrane region" description="Helical" evidence="6">
    <location>
        <begin position="69"/>
        <end position="87"/>
    </location>
</feature>
<evidence type="ECO:0000256" key="6">
    <source>
        <dbReference type="SAM" id="Phobius"/>
    </source>
</evidence>
<dbReference type="PANTHER" id="PTHR30086">
    <property type="entry name" value="ARGININE EXPORTER PROTEIN ARGO"/>
    <property type="match status" value="1"/>
</dbReference>
<dbReference type="PANTHER" id="PTHR30086:SF20">
    <property type="entry name" value="ARGININE EXPORTER PROTEIN ARGO-RELATED"/>
    <property type="match status" value="1"/>
</dbReference>